<comment type="caution">
    <text evidence="2">The sequence shown here is derived from an EMBL/GenBank/DDBJ whole genome shotgun (WGS) entry which is preliminary data.</text>
</comment>
<proteinExistence type="predicted"/>
<keyword evidence="3" id="KW-1185">Reference proteome</keyword>
<organism evidence="2 3">
    <name type="scientific">Marinicella sediminis</name>
    <dbReference type="NCBI Taxonomy" id="1792834"/>
    <lineage>
        <taxon>Bacteria</taxon>
        <taxon>Pseudomonadati</taxon>
        <taxon>Pseudomonadota</taxon>
        <taxon>Gammaproteobacteria</taxon>
        <taxon>Lysobacterales</taxon>
        <taxon>Marinicellaceae</taxon>
        <taxon>Marinicella</taxon>
    </lineage>
</organism>
<evidence type="ECO:0000256" key="1">
    <source>
        <dbReference type="SAM" id="SignalP"/>
    </source>
</evidence>
<evidence type="ECO:0000313" key="3">
    <source>
        <dbReference type="Proteomes" id="UP001595533"/>
    </source>
</evidence>
<gene>
    <name evidence="2" type="ORF">ACFODZ_05620</name>
</gene>
<name>A0ABV7J6C4_9GAMM</name>
<sequence length="388" mass="42885">MKKVLTITLLLITSLSWAELPSWGMTENQYKLPNASTKFGEIGAQAAKNNWLLKITAPKDWHNKIRMGLTDSGARDVQVNFKDSLYNSIAISAVPGIKMAKVSSSNGSTATVQKQVVIDKPEFDTEVDAPEFGDIEIPNNGDELLGEINKLEIAVPVAQPSATAAAQPARPSTNIRAENSGGQIAATPVLSADDQATATREENKEDLRRKYARAKRVEKNLSYTSITSKDDLFIKGDVVLIKRFINQGVVLFFWMNEAYDPAVHKLVEKGSGKYRKDPEAVAGDQVDAKVAEKTEEKVIEPTSLDFVAVDDVIEDQDDLRRSHARNKRVDVSISASQLKSEDILYVQNKTVLVERPITSSQSAYFWLVGDTTINLEVERTGDNEFEIQ</sequence>
<reference evidence="3" key="1">
    <citation type="journal article" date="2019" name="Int. J. Syst. Evol. Microbiol.">
        <title>The Global Catalogue of Microorganisms (GCM) 10K type strain sequencing project: providing services to taxonomists for standard genome sequencing and annotation.</title>
        <authorList>
            <consortium name="The Broad Institute Genomics Platform"/>
            <consortium name="The Broad Institute Genome Sequencing Center for Infectious Disease"/>
            <person name="Wu L."/>
            <person name="Ma J."/>
        </authorList>
    </citation>
    <scope>NUCLEOTIDE SEQUENCE [LARGE SCALE GENOMIC DNA]</scope>
    <source>
        <strain evidence="3">KCTC 42953</strain>
    </source>
</reference>
<protein>
    <submittedName>
        <fullName evidence="2">Uncharacterized protein</fullName>
    </submittedName>
</protein>
<feature type="signal peptide" evidence="1">
    <location>
        <begin position="1"/>
        <end position="18"/>
    </location>
</feature>
<dbReference type="RefSeq" id="WP_077411483.1">
    <property type="nucleotide sequence ID" value="NZ_JBHRTS010000003.1"/>
</dbReference>
<accession>A0ABV7J6C4</accession>
<evidence type="ECO:0000313" key="2">
    <source>
        <dbReference type="EMBL" id="MFC3193711.1"/>
    </source>
</evidence>
<dbReference type="EMBL" id="JBHRTS010000003">
    <property type="protein sequence ID" value="MFC3193711.1"/>
    <property type="molecule type" value="Genomic_DNA"/>
</dbReference>
<feature type="chain" id="PRO_5046791227" evidence="1">
    <location>
        <begin position="19"/>
        <end position="388"/>
    </location>
</feature>
<keyword evidence="1" id="KW-0732">Signal</keyword>
<dbReference type="Proteomes" id="UP001595533">
    <property type="component" value="Unassembled WGS sequence"/>
</dbReference>